<keyword evidence="1" id="KW-0175">Coiled coil</keyword>
<evidence type="ECO:0008006" key="4">
    <source>
        <dbReference type="Google" id="ProtNLM"/>
    </source>
</evidence>
<evidence type="ECO:0000313" key="3">
    <source>
        <dbReference type="Proteomes" id="UP000762676"/>
    </source>
</evidence>
<feature type="coiled-coil region" evidence="1">
    <location>
        <begin position="34"/>
        <end position="152"/>
    </location>
</feature>
<comment type="caution">
    <text evidence="2">The sequence shown here is derived from an EMBL/GenBank/DDBJ whole genome shotgun (WGS) entry which is preliminary data.</text>
</comment>
<dbReference type="SUPFAM" id="SSF57997">
    <property type="entry name" value="Tropomyosin"/>
    <property type="match status" value="1"/>
</dbReference>
<keyword evidence="3" id="KW-1185">Reference proteome</keyword>
<sequence length="335" mass="39069">MESLRGELTALYRKQFMKLDAAECAGKNTTRMRIQLLEAYVKDLNEQNEMLVQMVEEATVTKDDLSFKGKQKQLQLQKVKDILAQANDELDCEREKCGALNCDLANLRKENSRLCRQLEEECRDKACLEDRIAELEEMIRKVRQEMCDLERQMDCATKETAELECCLCKSKDEIQRLNSCICDLEKTITRLEDDLCCSQQRESELVQKNKELFEEVNCLRCSLESKEEEIRHLHCQNEQLNMDLECTCQKLSDCQATVDDLTCKNQLLSDQLACAENKIEDLECRKNNLQQEFLEYQQCYKYSNEEVGRNTQKSSHLLPLMSFPTITLQVLHPCH</sequence>
<evidence type="ECO:0000256" key="1">
    <source>
        <dbReference type="SAM" id="Coils"/>
    </source>
</evidence>
<dbReference type="Proteomes" id="UP000762676">
    <property type="component" value="Unassembled WGS sequence"/>
</dbReference>
<accession>A0AAV4JK92</accession>
<feature type="coiled-coil region" evidence="1">
    <location>
        <begin position="209"/>
        <end position="299"/>
    </location>
</feature>
<proteinExistence type="predicted"/>
<dbReference type="Gene3D" id="1.20.5.340">
    <property type="match status" value="1"/>
</dbReference>
<evidence type="ECO:0000313" key="2">
    <source>
        <dbReference type="EMBL" id="GFS21922.1"/>
    </source>
</evidence>
<gene>
    <name evidence="2" type="ORF">ElyMa_005095300</name>
</gene>
<dbReference type="EMBL" id="BMAT01010188">
    <property type="protein sequence ID" value="GFS21922.1"/>
    <property type="molecule type" value="Genomic_DNA"/>
</dbReference>
<name>A0AAV4JK92_9GAST</name>
<reference evidence="2 3" key="1">
    <citation type="journal article" date="2021" name="Elife">
        <title>Chloroplast acquisition without the gene transfer in kleptoplastic sea slugs, Plakobranchus ocellatus.</title>
        <authorList>
            <person name="Maeda T."/>
            <person name="Takahashi S."/>
            <person name="Yoshida T."/>
            <person name="Shimamura S."/>
            <person name="Takaki Y."/>
            <person name="Nagai Y."/>
            <person name="Toyoda A."/>
            <person name="Suzuki Y."/>
            <person name="Arimoto A."/>
            <person name="Ishii H."/>
            <person name="Satoh N."/>
            <person name="Nishiyama T."/>
            <person name="Hasebe M."/>
            <person name="Maruyama T."/>
            <person name="Minagawa J."/>
            <person name="Obokata J."/>
            <person name="Shigenobu S."/>
        </authorList>
    </citation>
    <scope>NUCLEOTIDE SEQUENCE [LARGE SCALE GENOMIC DNA]</scope>
</reference>
<protein>
    <recommendedName>
        <fullName evidence="4">IF rod domain-containing protein</fullName>
    </recommendedName>
</protein>
<organism evidence="2 3">
    <name type="scientific">Elysia marginata</name>
    <dbReference type="NCBI Taxonomy" id="1093978"/>
    <lineage>
        <taxon>Eukaryota</taxon>
        <taxon>Metazoa</taxon>
        <taxon>Spiralia</taxon>
        <taxon>Lophotrochozoa</taxon>
        <taxon>Mollusca</taxon>
        <taxon>Gastropoda</taxon>
        <taxon>Heterobranchia</taxon>
        <taxon>Euthyneura</taxon>
        <taxon>Panpulmonata</taxon>
        <taxon>Sacoglossa</taxon>
        <taxon>Placobranchoidea</taxon>
        <taxon>Plakobranchidae</taxon>
        <taxon>Elysia</taxon>
    </lineage>
</organism>
<dbReference type="AlphaFoldDB" id="A0AAV4JK92"/>